<keyword evidence="2" id="KW-1185">Reference proteome</keyword>
<proteinExistence type="predicted"/>
<organism evidence="1 2">
    <name type="scientific">Anopheles atroparvus</name>
    <name type="common">European mosquito</name>
    <dbReference type="NCBI Taxonomy" id="41427"/>
    <lineage>
        <taxon>Eukaryota</taxon>
        <taxon>Metazoa</taxon>
        <taxon>Ecdysozoa</taxon>
        <taxon>Arthropoda</taxon>
        <taxon>Hexapoda</taxon>
        <taxon>Insecta</taxon>
        <taxon>Pterygota</taxon>
        <taxon>Neoptera</taxon>
        <taxon>Endopterygota</taxon>
        <taxon>Diptera</taxon>
        <taxon>Nematocera</taxon>
        <taxon>Culicoidea</taxon>
        <taxon>Culicidae</taxon>
        <taxon>Anophelinae</taxon>
        <taxon>Anopheles</taxon>
    </lineage>
</organism>
<dbReference type="Proteomes" id="UP000075880">
    <property type="component" value="Unassembled WGS sequence"/>
</dbReference>
<dbReference type="AlphaFoldDB" id="A0AAG5CT37"/>
<evidence type="ECO:0000313" key="1">
    <source>
        <dbReference type="EnsemblMetazoa" id="ENSAATROPP001997"/>
    </source>
</evidence>
<sequence length="49" mass="5930">MMQFVLSFAFARMITFHHVPRHTKLWLQMKLVETRGDEIYSANKIVFFL</sequence>
<name>A0AAG5CT37_ANOAO</name>
<dbReference type="EnsemblMetazoa" id="ENSAATROPT002081">
    <property type="protein sequence ID" value="ENSAATROPP001997"/>
    <property type="gene ID" value="ENSAATROPG001627"/>
</dbReference>
<evidence type="ECO:0000313" key="2">
    <source>
        <dbReference type="Proteomes" id="UP000075880"/>
    </source>
</evidence>
<reference evidence="1" key="1">
    <citation type="submission" date="2024-04" db="UniProtKB">
        <authorList>
            <consortium name="EnsemblMetazoa"/>
        </authorList>
    </citation>
    <scope>IDENTIFICATION</scope>
    <source>
        <strain evidence="1">EBRO</strain>
    </source>
</reference>
<protein>
    <submittedName>
        <fullName evidence="1">Uncharacterized protein</fullName>
    </submittedName>
</protein>
<accession>A0AAG5CT37</accession>